<dbReference type="InterPro" id="IPR000014">
    <property type="entry name" value="PAS"/>
</dbReference>
<dbReference type="Pfam" id="PF01381">
    <property type="entry name" value="HTH_3"/>
    <property type="match status" value="1"/>
</dbReference>
<keyword evidence="4" id="KW-0902">Two-component regulatory system</keyword>
<keyword evidence="12" id="KW-0808">Transferase</keyword>
<keyword evidence="6" id="KW-0175">Coiled coil</keyword>
<dbReference type="RefSeq" id="WP_015773355.1">
    <property type="nucleotide sequence ID" value="NC_013173.1"/>
</dbReference>
<dbReference type="Pfam" id="PF02518">
    <property type="entry name" value="HATPase_c"/>
    <property type="match status" value="1"/>
</dbReference>
<dbReference type="Pfam" id="PF00512">
    <property type="entry name" value="HisKA"/>
    <property type="match status" value="1"/>
</dbReference>
<dbReference type="GO" id="GO:0000155">
    <property type="term" value="F:phosphorelay sensor kinase activity"/>
    <property type="evidence" value="ECO:0007669"/>
    <property type="project" value="InterPro"/>
</dbReference>
<dbReference type="SMART" id="SM00387">
    <property type="entry name" value="HATPase_c"/>
    <property type="match status" value="1"/>
</dbReference>
<evidence type="ECO:0000259" key="11">
    <source>
        <dbReference type="PROSITE" id="PS50943"/>
    </source>
</evidence>
<accession>C7LRB1</accession>
<dbReference type="PROSITE" id="PS50112">
    <property type="entry name" value="PAS"/>
    <property type="match status" value="1"/>
</dbReference>
<dbReference type="SMART" id="SM00388">
    <property type="entry name" value="HisKA"/>
    <property type="match status" value="1"/>
</dbReference>
<dbReference type="CDD" id="cd17546">
    <property type="entry name" value="REC_hyHK_CKI1_RcsC-like"/>
    <property type="match status" value="1"/>
</dbReference>
<dbReference type="EMBL" id="CP001629">
    <property type="protein sequence ID" value="ACU89257.1"/>
    <property type="molecule type" value="Genomic_DNA"/>
</dbReference>
<dbReference type="eggNOG" id="COG1476">
    <property type="taxonomic scope" value="Bacteria"/>
</dbReference>
<dbReference type="InterPro" id="IPR011006">
    <property type="entry name" value="CheY-like_superfamily"/>
</dbReference>
<dbReference type="Gene3D" id="1.10.287.130">
    <property type="match status" value="1"/>
</dbReference>
<feature type="coiled-coil region" evidence="6">
    <location>
        <begin position="229"/>
        <end position="256"/>
    </location>
</feature>
<dbReference type="SUPFAM" id="SSF47413">
    <property type="entry name" value="lambda repressor-like DNA-binding domains"/>
    <property type="match status" value="1"/>
</dbReference>
<protein>
    <recommendedName>
        <fullName evidence="2">histidine kinase</fullName>
        <ecNumber evidence="2">2.7.13.3</ecNumber>
    </recommendedName>
</protein>
<dbReference type="Gene3D" id="1.10.260.40">
    <property type="entry name" value="lambda repressor-like DNA-binding domains"/>
    <property type="match status" value="1"/>
</dbReference>
<evidence type="ECO:0000256" key="6">
    <source>
        <dbReference type="SAM" id="Coils"/>
    </source>
</evidence>
<dbReference type="GO" id="GO:0003677">
    <property type="term" value="F:DNA binding"/>
    <property type="evidence" value="ECO:0007669"/>
    <property type="project" value="InterPro"/>
</dbReference>
<reference evidence="12 13" key="1">
    <citation type="journal article" date="2009" name="Stand. Genomic Sci.">
        <title>Complete genome sequence of Desulfomicrobium baculatum type strain (X).</title>
        <authorList>
            <person name="Copeland A."/>
            <person name="Spring S."/>
            <person name="Goker M."/>
            <person name="Schneider S."/>
            <person name="Lapidus A."/>
            <person name="Del Rio T.G."/>
            <person name="Tice H."/>
            <person name="Cheng J.F."/>
            <person name="Chen F."/>
            <person name="Nolan M."/>
            <person name="Bruce D."/>
            <person name="Goodwin L."/>
            <person name="Pitluck S."/>
            <person name="Ivanova N."/>
            <person name="Mavrommatis K."/>
            <person name="Ovchinnikova G."/>
            <person name="Pati A."/>
            <person name="Chen A."/>
            <person name="Palaniappan K."/>
            <person name="Land M."/>
            <person name="Hauser L."/>
            <person name="Chang Y.J."/>
            <person name="Jeffries C.C."/>
            <person name="Meincke L."/>
            <person name="Sims D."/>
            <person name="Brettin T."/>
            <person name="Detter J.C."/>
            <person name="Han C."/>
            <person name="Chain P."/>
            <person name="Bristow J."/>
            <person name="Eisen J.A."/>
            <person name="Markowitz V."/>
            <person name="Hugenholtz P."/>
            <person name="Kyrpides N.C."/>
            <person name="Klenk H.P."/>
            <person name="Lucas S."/>
        </authorList>
    </citation>
    <scope>NUCLEOTIDE SEQUENCE [LARGE SCALE GENOMIC DNA]</scope>
    <source>
        <strain evidence="13">DSM 4028 / VKM B-1378 / X</strain>
    </source>
</reference>
<dbReference type="HOGENOM" id="CLU_277393_0_0_7"/>
<evidence type="ECO:0000256" key="3">
    <source>
        <dbReference type="ARBA" id="ARBA00022553"/>
    </source>
</evidence>
<dbReference type="PROSITE" id="PS50110">
    <property type="entry name" value="RESPONSE_REGULATORY"/>
    <property type="match status" value="1"/>
</dbReference>
<dbReference type="Gene3D" id="3.30.565.10">
    <property type="entry name" value="Histidine kinase-like ATPase, C-terminal domain"/>
    <property type="match status" value="1"/>
</dbReference>
<dbReference type="EC" id="2.7.13.3" evidence="2"/>
<feature type="domain" description="PAS" evidence="9">
    <location>
        <begin position="246"/>
        <end position="319"/>
    </location>
</feature>
<dbReference type="AlphaFoldDB" id="C7LRB1"/>
<evidence type="ECO:0000259" key="10">
    <source>
        <dbReference type="PROSITE" id="PS50113"/>
    </source>
</evidence>
<dbReference type="InterPro" id="IPR035965">
    <property type="entry name" value="PAS-like_dom_sf"/>
</dbReference>
<dbReference type="Pfam" id="PF08447">
    <property type="entry name" value="PAS_3"/>
    <property type="match status" value="1"/>
</dbReference>
<keyword evidence="3 5" id="KW-0597">Phosphoprotein</keyword>
<dbReference type="OrthoDB" id="9812395at2"/>
<gene>
    <name evidence="12" type="ordered locus">Dbac_1153</name>
</gene>
<dbReference type="SMART" id="SM00530">
    <property type="entry name" value="HTH_XRE"/>
    <property type="match status" value="1"/>
</dbReference>
<dbReference type="InterPro" id="IPR003594">
    <property type="entry name" value="HATPase_dom"/>
</dbReference>
<dbReference type="PANTHER" id="PTHR45339:SF1">
    <property type="entry name" value="HYBRID SIGNAL TRANSDUCTION HISTIDINE KINASE J"/>
    <property type="match status" value="1"/>
</dbReference>
<dbReference type="SUPFAM" id="SSF47384">
    <property type="entry name" value="Homodimeric domain of signal transducing histidine kinase"/>
    <property type="match status" value="1"/>
</dbReference>
<evidence type="ECO:0000259" key="7">
    <source>
        <dbReference type="PROSITE" id="PS50109"/>
    </source>
</evidence>
<dbReference type="eggNOG" id="COG2202">
    <property type="taxonomic scope" value="Bacteria"/>
</dbReference>
<proteinExistence type="predicted"/>
<feature type="domain" description="Histidine kinase" evidence="7">
    <location>
        <begin position="778"/>
        <end position="1000"/>
    </location>
</feature>
<dbReference type="PRINTS" id="PR00344">
    <property type="entry name" value="BCTRLSENSOR"/>
</dbReference>
<evidence type="ECO:0000313" key="12">
    <source>
        <dbReference type="EMBL" id="ACU89257.1"/>
    </source>
</evidence>
<evidence type="ECO:0000256" key="5">
    <source>
        <dbReference type="PROSITE-ProRule" id="PRU00169"/>
    </source>
</evidence>
<dbReference type="PROSITE" id="PS50113">
    <property type="entry name" value="PAC"/>
    <property type="match status" value="3"/>
</dbReference>
<keyword evidence="12" id="KW-0418">Kinase</keyword>
<evidence type="ECO:0000313" key="13">
    <source>
        <dbReference type="Proteomes" id="UP000002216"/>
    </source>
</evidence>
<dbReference type="Proteomes" id="UP000002216">
    <property type="component" value="Chromosome"/>
</dbReference>
<dbReference type="Gene3D" id="3.30.450.20">
    <property type="entry name" value="PAS domain"/>
    <property type="match status" value="3"/>
</dbReference>
<dbReference type="FunFam" id="3.30.565.10:FF:000010">
    <property type="entry name" value="Sensor histidine kinase RcsC"/>
    <property type="match status" value="1"/>
</dbReference>
<evidence type="ECO:0000256" key="1">
    <source>
        <dbReference type="ARBA" id="ARBA00000085"/>
    </source>
</evidence>
<feature type="domain" description="PAC" evidence="10">
    <location>
        <begin position="464"/>
        <end position="517"/>
    </location>
</feature>
<feature type="domain" description="PAC" evidence="10">
    <location>
        <begin position="708"/>
        <end position="760"/>
    </location>
</feature>
<evidence type="ECO:0000256" key="2">
    <source>
        <dbReference type="ARBA" id="ARBA00012438"/>
    </source>
</evidence>
<dbReference type="CDD" id="cd16922">
    <property type="entry name" value="HATPase_EvgS-ArcB-TorS-like"/>
    <property type="match status" value="1"/>
</dbReference>
<dbReference type="InterPro" id="IPR013655">
    <property type="entry name" value="PAS_fold_3"/>
</dbReference>
<dbReference type="SMART" id="SM00091">
    <property type="entry name" value="PAS"/>
    <property type="match status" value="2"/>
</dbReference>
<dbReference type="PROSITE" id="PS50109">
    <property type="entry name" value="HIS_KIN"/>
    <property type="match status" value="1"/>
</dbReference>
<sequence length="1143" mass="126882">MVHNGVGGRLRLYRQLRDMTQESLSEVIGVTKQHLGQIERGQCNPSLDFLSKAAAALNTQVANFFLGNSHDPTVSGCSTCSEDAGRIQPFAGCGLWTVSGHVGKNLWSRSLCRMLGYASVRVPSLAKFSRHLAANDAGTFQSFFGQVIEGRTPDPVIIDLTRRDGVLRKVQAQAEILSAGDGLTDIRCIIFWDMTDWLETHRLFHHTQQELGETIDDRTAALTAAVSDAKRELELRQDTERALQQAHNNLSRLIQTIPVIVYSRSLDGSTAHYCSPQALDVLGYSPGETDKAKGFWTDRIHPEDAPVYTEAMKLASRTGFLDVEYRVLSETGKETWLHDKAVMTDKGAGLVMHGVATDITEQKREIETRKALERKSRQLDTMLRLICDNVPDMIWAKDMQKKYIFANKAVCETLLIARDTDEPIGRTDLFFAQRERARHPDNPDWHSFGEICRDTDQITIDAGCPQQFDEYGNVGGKFLFLDVRKAPLFDESGVNIGTVGSARDVTGQRRMEKKLEAGNVALRAILDSIPADICVVDVATDEILFMNASMRENSVESGTGFHHPRQQSDGGEPLCPGKALQGNEMASWEALDHSTGKWNLHFDRPVSWLDGRPARIRIAMDITARKHAERLMEKAVDEQRILLDYIQTQIWYLIDEQTYGAVNEAHAAFNGLGIGDMAYRDIYEIYPVDVADVCRQGNEVVFSSGRPVRTEEWLPHFSGEKRFLSILKSPKLRADGTVEYVVCSGEDITERWKSEEALKKAKEQAEEASRVKSGFLASMSHEIRTPINGIMGMLQLLQTADLNADQASFVDMAVRSCDRLVRLLSDIMDFSRIEAGKLTIQSAPMSLESVFSHVRELFTPLSGSNGVVLDFTLDPALPDRILGDAFRLQQILNNLVDNACKFTTSGRITVQAWNLTAVEPRTVRVFFEVSDTGIGIPDEDLRRLFDPFIQLCDGYVRSHKGVGLGLSICKRLVELMGGGMSVTSEAGKGTTFAFSLRFETDCPPARPGGSDERKTANLADRRVLLVEDDQVSAVAGVALLGRHGAAVVHVRSGQEALDALRRQPFDLVVMDVQMQDMDGIEATMRIREGEAGETVRNIPVIALTACAMAGDRERFLAAGMNSYVAKPMDIREMLRVAGQAMRN</sequence>
<evidence type="ECO:0000256" key="4">
    <source>
        <dbReference type="ARBA" id="ARBA00023012"/>
    </source>
</evidence>
<dbReference type="InterPro" id="IPR000700">
    <property type="entry name" value="PAS-assoc_C"/>
</dbReference>
<dbReference type="KEGG" id="dba:Dbac_1153"/>
<feature type="domain" description="HTH cro/C1-type" evidence="11">
    <location>
        <begin position="10"/>
        <end position="64"/>
    </location>
</feature>
<comment type="catalytic activity">
    <reaction evidence="1">
        <text>ATP + protein L-histidine = ADP + protein N-phospho-L-histidine.</text>
        <dbReference type="EC" id="2.7.13.3"/>
    </reaction>
</comment>
<dbReference type="InterPro" id="IPR003661">
    <property type="entry name" value="HisK_dim/P_dom"/>
</dbReference>
<dbReference type="InterPro" id="IPR036097">
    <property type="entry name" value="HisK_dim/P_sf"/>
</dbReference>
<dbReference type="Gene3D" id="3.40.50.2300">
    <property type="match status" value="1"/>
</dbReference>
<dbReference type="eggNOG" id="COG2205">
    <property type="taxonomic scope" value="Bacteria"/>
</dbReference>
<feature type="modified residue" description="4-aspartylphosphate" evidence="5">
    <location>
        <position position="1071"/>
    </location>
</feature>
<dbReference type="InterPro" id="IPR010982">
    <property type="entry name" value="Lambda_DNA-bd_dom_sf"/>
</dbReference>
<feature type="domain" description="PAC" evidence="10">
    <location>
        <begin position="321"/>
        <end position="371"/>
    </location>
</feature>
<dbReference type="PANTHER" id="PTHR45339">
    <property type="entry name" value="HYBRID SIGNAL TRANSDUCTION HISTIDINE KINASE J"/>
    <property type="match status" value="1"/>
</dbReference>
<dbReference type="Pfam" id="PF13426">
    <property type="entry name" value="PAS_9"/>
    <property type="match status" value="1"/>
</dbReference>
<dbReference type="InterPro" id="IPR001387">
    <property type="entry name" value="Cro/C1-type_HTH"/>
</dbReference>
<dbReference type="SMART" id="SM00448">
    <property type="entry name" value="REC"/>
    <property type="match status" value="1"/>
</dbReference>
<dbReference type="CDD" id="cd00093">
    <property type="entry name" value="HTH_XRE"/>
    <property type="match status" value="1"/>
</dbReference>
<organism evidence="12 13">
    <name type="scientific">Desulfomicrobium baculatum (strain DSM 4028 / VKM B-1378 / X)</name>
    <name type="common">Desulfovibrio baculatus</name>
    <dbReference type="NCBI Taxonomy" id="525897"/>
    <lineage>
        <taxon>Bacteria</taxon>
        <taxon>Pseudomonadati</taxon>
        <taxon>Thermodesulfobacteriota</taxon>
        <taxon>Desulfovibrionia</taxon>
        <taxon>Desulfovibrionales</taxon>
        <taxon>Desulfomicrobiaceae</taxon>
        <taxon>Desulfomicrobium</taxon>
    </lineage>
</organism>
<dbReference type="SUPFAM" id="SSF52172">
    <property type="entry name" value="CheY-like"/>
    <property type="match status" value="1"/>
</dbReference>
<dbReference type="Pfam" id="PF00072">
    <property type="entry name" value="Response_reg"/>
    <property type="match status" value="1"/>
</dbReference>
<dbReference type="InterPro" id="IPR036890">
    <property type="entry name" value="HATPase_C_sf"/>
</dbReference>
<dbReference type="SUPFAM" id="SSF55785">
    <property type="entry name" value="PYP-like sensor domain (PAS domain)"/>
    <property type="match status" value="4"/>
</dbReference>
<dbReference type="InterPro" id="IPR005467">
    <property type="entry name" value="His_kinase_dom"/>
</dbReference>
<evidence type="ECO:0000259" key="8">
    <source>
        <dbReference type="PROSITE" id="PS50110"/>
    </source>
</evidence>
<dbReference type="Pfam" id="PF08448">
    <property type="entry name" value="PAS_4"/>
    <property type="match status" value="1"/>
</dbReference>
<dbReference type="InterPro" id="IPR001789">
    <property type="entry name" value="Sig_transdc_resp-reg_receiver"/>
</dbReference>
<keyword evidence="13" id="KW-1185">Reference proteome</keyword>
<dbReference type="InterPro" id="IPR004358">
    <property type="entry name" value="Sig_transdc_His_kin-like_C"/>
</dbReference>
<evidence type="ECO:0000259" key="9">
    <source>
        <dbReference type="PROSITE" id="PS50112"/>
    </source>
</evidence>
<name>C7LRB1_DESBD</name>
<dbReference type="PROSITE" id="PS50943">
    <property type="entry name" value="HTH_CROC1"/>
    <property type="match status" value="1"/>
</dbReference>
<dbReference type="InterPro" id="IPR013656">
    <property type="entry name" value="PAS_4"/>
</dbReference>
<dbReference type="CDD" id="cd00082">
    <property type="entry name" value="HisKA"/>
    <property type="match status" value="1"/>
</dbReference>
<dbReference type="eggNOG" id="COG0784">
    <property type="taxonomic scope" value="Bacteria"/>
</dbReference>
<dbReference type="SUPFAM" id="SSF55874">
    <property type="entry name" value="ATPase domain of HSP90 chaperone/DNA topoisomerase II/histidine kinase"/>
    <property type="match status" value="1"/>
</dbReference>
<feature type="domain" description="Response regulatory" evidence="8">
    <location>
        <begin position="1022"/>
        <end position="1141"/>
    </location>
</feature>
<dbReference type="STRING" id="525897.Dbac_1153"/>
<dbReference type="CDD" id="cd00130">
    <property type="entry name" value="PAS"/>
    <property type="match status" value="1"/>
</dbReference>
<dbReference type="NCBIfam" id="TIGR00229">
    <property type="entry name" value="sensory_box"/>
    <property type="match status" value="1"/>
</dbReference>